<protein>
    <recommendedName>
        <fullName evidence="4">DUF4181 domain-containing protein</fullName>
    </recommendedName>
</protein>
<comment type="caution">
    <text evidence="2">The sequence shown here is derived from an EMBL/GenBank/DDBJ whole genome shotgun (WGS) entry which is preliminary data.</text>
</comment>
<proteinExistence type="predicted"/>
<keyword evidence="1" id="KW-0472">Membrane</keyword>
<name>A0A2S5D0M1_LYSSH</name>
<reference evidence="2 3" key="1">
    <citation type="submission" date="2017-11" db="EMBL/GenBank/DDBJ databases">
        <title>Genome sequence of Lysinibacillus sphaericus, a lignin-degrading bacteria isolated from municipal solid waste soil.</title>
        <authorList>
            <person name="Persinoti G.F."/>
            <person name="Paixao D.A."/>
            <person name="Bugg T.D."/>
            <person name="Squina F.M."/>
        </authorList>
    </citation>
    <scope>NUCLEOTIDE SEQUENCE [LARGE SCALE GENOMIC DNA]</scope>
    <source>
        <strain evidence="2 3">A1</strain>
    </source>
</reference>
<feature type="transmembrane region" description="Helical" evidence="1">
    <location>
        <begin position="85"/>
        <end position="105"/>
    </location>
</feature>
<evidence type="ECO:0000313" key="3">
    <source>
        <dbReference type="Proteomes" id="UP000237319"/>
    </source>
</evidence>
<feature type="transmembrane region" description="Helical" evidence="1">
    <location>
        <begin position="30"/>
        <end position="46"/>
    </location>
</feature>
<accession>A0A2S5D0M1</accession>
<dbReference type="Proteomes" id="UP000237319">
    <property type="component" value="Unassembled WGS sequence"/>
</dbReference>
<evidence type="ECO:0008006" key="4">
    <source>
        <dbReference type="Google" id="ProtNLM"/>
    </source>
</evidence>
<organism evidence="2 3">
    <name type="scientific">Lysinibacillus sphaericus</name>
    <name type="common">Bacillus sphaericus</name>
    <dbReference type="NCBI Taxonomy" id="1421"/>
    <lineage>
        <taxon>Bacteria</taxon>
        <taxon>Bacillati</taxon>
        <taxon>Bacillota</taxon>
        <taxon>Bacilli</taxon>
        <taxon>Bacillales</taxon>
        <taxon>Bacillaceae</taxon>
        <taxon>Lysinibacillus</taxon>
    </lineage>
</organism>
<dbReference type="EMBL" id="PGLV01000001">
    <property type="protein sequence ID" value="POZ56601.1"/>
    <property type="molecule type" value="Genomic_DNA"/>
</dbReference>
<evidence type="ECO:0000256" key="1">
    <source>
        <dbReference type="SAM" id="Phobius"/>
    </source>
</evidence>
<dbReference type="AlphaFoldDB" id="A0A2S5D0M1"/>
<gene>
    <name evidence="2" type="ORF">LYSIN_01384</name>
</gene>
<feature type="transmembrane region" description="Helical" evidence="1">
    <location>
        <begin position="52"/>
        <end position="73"/>
    </location>
</feature>
<keyword evidence="1" id="KW-1133">Transmembrane helix</keyword>
<evidence type="ECO:0000313" key="2">
    <source>
        <dbReference type="EMBL" id="POZ56601.1"/>
    </source>
</evidence>
<keyword evidence="1" id="KW-0812">Transmembrane</keyword>
<dbReference type="RefSeq" id="WP_103976654.1">
    <property type="nucleotide sequence ID" value="NZ_CP194323.1"/>
</dbReference>
<sequence length="111" mass="13101">MKSIFKPFNSLRFRSAGMPKLKSFYKKHQISVNFSTIFIFTCLTMYHTTQAIYPTVILFILMVLNIFSFEYFLSRKYDTPQKRAIPATLYFMITGILSILGYLWITDNLLE</sequence>
<keyword evidence="3" id="KW-1185">Reference proteome</keyword>